<organism evidence="9 10">
    <name type="scientific">Eubacterium album</name>
    <dbReference type="NCBI Taxonomy" id="2978477"/>
    <lineage>
        <taxon>Bacteria</taxon>
        <taxon>Bacillati</taxon>
        <taxon>Bacillota</taxon>
        <taxon>Clostridia</taxon>
        <taxon>Eubacteriales</taxon>
        <taxon>Eubacteriaceae</taxon>
        <taxon>Eubacterium</taxon>
    </lineage>
</organism>
<dbReference type="Proteomes" id="UP001431199">
    <property type="component" value="Unassembled WGS sequence"/>
</dbReference>
<keyword evidence="2 7" id="KW-0963">Cytoplasm</keyword>
<dbReference type="InterPro" id="IPR035644">
    <property type="entry name" value="MraZ_C"/>
</dbReference>
<dbReference type="NCBIfam" id="TIGR00242">
    <property type="entry name" value="division/cell wall cluster transcriptional repressor MraZ"/>
    <property type="match status" value="1"/>
</dbReference>
<gene>
    <name evidence="7 9" type="primary">mraZ</name>
    <name evidence="9" type="ORF">N5B56_01055</name>
</gene>
<protein>
    <recommendedName>
        <fullName evidence="1 7">Transcriptional regulator MraZ</fullName>
    </recommendedName>
</protein>
<evidence type="ECO:0000256" key="7">
    <source>
        <dbReference type="HAMAP-Rule" id="MF_01008"/>
    </source>
</evidence>
<dbReference type="EMBL" id="JAODBU010000002">
    <property type="protein sequence ID" value="MCT7397672.1"/>
    <property type="molecule type" value="Genomic_DNA"/>
</dbReference>
<dbReference type="InterPro" id="IPR003444">
    <property type="entry name" value="MraZ"/>
</dbReference>
<evidence type="ECO:0000256" key="6">
    <source>
        <dbReference type="ARBA" id="ARBA00023163"/>
    </source>
</evidence>
<keyword evidence="4 7" id="KW-0805">Transcription regulation</keyword>
<reference evidence="9" key="1">
    <citation type="submission" date="2022-09" db="EMBL/GenBank/DDBJ databases">
        <title>Eubacterium sp. LFL-14 isolated from human feces.</title>
        <authorList>
            <person name="Liu F."/>
        </authorList>
    </citation>
    <scope>NUCLEOTIDE SEQUENCE</scope>
    <source>
        <strain evidence="9">LFL-14</strain>
    </source>
</reference>
<dbReference type="PANTHER" id="PTHR34701">
    <property type="entry name" value="TRANSCRIPTIONAL REGULATOR MRAZ"/>
    <property type="match status" value="1"/>
</dbReference>
<evidence type="ECO:0000256" key="5">
    <source>
        <dbReference type="ARBA" id="ARBA00023125"/>
    </source>
</evidence>
<evidence type="ECO:0000313" key="9">
    <source>
        <dbReference type="EMBL" id="MCT7397672.1"/>
    </source>
</evidence>
<dbReference type="Gene3D" id="3.40.1550.20">
    <property type="entry name" value="Transcriptional regulator MraZ domain"/>
    <property type="match status" value="1"/>
</dbReference>
<evidence type="ECO:0000256" key="1">
    <source>
        <dbReference type="ARBA" id="ARBA00013860"/>
    </source>
</evidence>
<keyword evidence="6 7" id="KW-0804">Transcription</keyword>
<sequence length="141" mass="16045">MLMGQYNQKVDTKGRAIVPAKFREELGEKFVITKGLDQCIFGFTESEWNILAEKIGSLSLTDKNVRKFVRFFLAGAATLETDKQGRVLIPAELRAYASLEKDIVWVGAGKRIEIWNPDKWAENTEYDDMDEIAEHMSELGI</sequence>
<dbReference type="PROSITE" id="PS51740">
    <property type="entry name" value="SPOVT_ABRB"/>
    <property type="match status" value="2"/>
</dbReference>
<dbReference type="InterPro" id="IPR020603">
    <property type="entry name" value="MraZ_dom"/>
</dbReference>
<dbReference type="Pfam" id="PF02381">
    <property type="entry name" value="MraZ"/>
    <property type="match status" value="2"/>
</dbReference>
<evidence type="ECO:0000256" key="3">
    <source>
        <dbReference type="ARBA" id="ARBA00022737"/>
    </source>
</evidence>
<evidence type="ECO:0000256" key="2">
    <source>
        <dbReference type="ARBA" id="ARBA00022490"/>
    </source>
</evidence>
<dbReference type="InterPro" id="IPR035642">
    <property type="entry name" value="MraZ_N"/>
</dbReference>
<comment type="caution">
    <text evidence="9">The sequence shown here is derived from an EMBL/GenBank/DDBJ whole genome shotgun (WGS) entry which is preliminary data.</text>
</comment>
<keyword evidence="10" id="KW-1185">Reference proteome</keyword>
<comment type="subunit">
    <text evidence="7">Forms oligomers.</text>
</comment>
<proteinExistence type="inferred from homology"/>
<comment type="similarity">
    <text evidence="7">Belongs to the MraZ family.</text>
</comment>
<dbReference type="CDD" id="cd16321">
    <property type="entry name" value="MraZ_C"/>
    <property type="match status" value="1"/>
</dbReference>
<accession>A0ABT2LZV4</accession>
<keyword evidence="3" id="KW-0677">Repeat</keyword>
<name>A0ABT2LZV4_9FIRM</name>
<dbReference type="InterPro" id="IPR038619">
    <property type="entry name" value="MraZ_sf"/>
</dbReference>
<evidence type="ECO:0000256" key="4">
    <source>
        <dbReference type="ARBA" id="ARBA00023015"/>
    </source>
</evidence>
<dbReference type="SUPFAM" id="SSF89447">
    <property type="entry name" value="AbrB/MazE/MraZ-like"/>
    <property type="match status" value="1"/>
</dbReference>
<comment type="subcellular location">
    <subcellularLocation>
        <location evidence="7">Cytoplasm</location>
        <location evidence="7">Nucleoid</location>
    </subcellularLocation>
</comment>
<evidence type="ECO:0000313" key="10">
    <source>
        <dbReference type="Proteomes" id="UP001431199"/>
    </source>
</evidence>
<dbReference type="InterPro" id="IPR007159">
    <property type="entry name" value="SpoVT-AbrB_dom"/>
</dbReference>
<feature type="domain" description="SpoVT-AbrB" evidence="8">
    <location>
        <begin position="76"/>
        <end position="119"/>
    </location>
</feature>
<dbReference type="HAMAP" id="MF_01008">
    <property type="entry name" value="MraZ"/>
    <property type="match status" value="1"/>
</dbReference>
<dbReference type="InterPro" id="IPR037914">
    <property type="entry name" value="SpoVT-AbrB_sf"/>
</dbReference>
<keyword evidence="5 7" id="KW-0238">DNA-binding</keyword>
<dbReference type="CDD" id="cd16320">
    <property type="entry name" value="MraZ_N"/>
    <property type="match status" value="1"/>
</dbReference>
<dbReference type="RefSeq" id="WP_022088215.1">
    <property type="nucleotide sequence ID" value="NZ_JAODBU010000002.1"/>
</dbReference>
<feature type="domain" description="SpoVT-AbrB" evidence="8">
    <location>
        <begin position="5"/>
        <end position="47"/>
    </location>
</feature>
<evidence type="ECO:0000259" key="8">
    <source>
        <dbReference type="PROSITE" id="PS51740"/>
    </source>
</evidence>
<dbReference type="PANTHER" id="PTHR34701:SF1">
    <property type="entry name" value="TRANSCRIPTIONAL REGULATOR MRAZ"/>
    <property type="match status" value="1"/>
</dbReference>